<dbReference type="InterPro" id="IPR001789">
    <property type="entry name" value="Sig_transdc_resp-reg_receiver"/>
</dbReference>
<keyword evidence="12" id="KW-1185">Reference proteome</keyword>
<dbReference type="SUPFAM" id="SSF46894">
    <property type="entry name" value="C-terminal effector domain of the bipartite response regulators"/>
    <property type="match status" value="1"/>
</dbReference>
<dbReference type="PANTHER" id="PTHR48111">
    <property type="entry name" value="REGULATOR OF RPOS"/>
    <property type="match status" value="1"/>
</dbReference>
<evidence type="ECO:0000256" key="3">
    <source>
        <dbReference type="ARBA" id="ARBA00023012"/>
    </source>
</evidence>
<evidence type="ECO:0000313" key="11">
    <source>
        <dbReference type="EMBL" id="AIC94350.1"/>
    </source>
</evidence>
<dbReference type="EMBL" id="CP003923">
    <property type="protein sequence ID" value="AIC94350.1"/>
    <property type="molecule type" value="Genomic_DNA"/>
</dbReference>
<dbReference type="Gene3D" id="1.10.10.10">
    <property type="entry name" value="Winged helix-like DNA-binding domain superfamily/Winged helix DNA-binding domain"/>
    <property type="match status" value="1"/>
</dbReference>
<dbReference type="FunFam" id="1.10.10.10:FF:000018">
    <property type="entry name" value="DNA-binding response regulator ResD"/>
    <property type="match status" value="1"/>
</dbReference>
<dbReference type="GO" id="GO:0000156">
    <property type="term" value="F:phosphorelay response regulator activity"/>
    <property type="evidence" value="ECO:0007669"/>
    <property type="project" value="TreeGrafter"/>
</dbReference>
<dbReference type="CDD" id="cd00383">
    <property type="entry name" value="trans_reg_C"/>
    <property type="match status" value="1"/>
</dbReference>
<evidence type="ECO:0000256" key="4">
    <source>
        <dbReference type="ARBA" id="ARBA00023015"/>
    </source>
</evidence>
<dbReference type="eggNOG" id="COG0745">
    <property type="taxonomic scope" value="Bacteria"/>
</dbReference>
<dbReference type="Pfam" id="PF00486">
    <property type="entry name" value="Trans_reg_C"/>
    <property type="match status" value="1"/>
</dbReference>
<keyword evidence="2 7" id="KW-0597">Phosphoprotein</keyword>
<dbReference type="Gene3D" id="3.40.50.2300">
    <property type="match status" value="1"/>
</dbReference>
<sequence length="246" mass="28490">MRRALFYYEKDGARMNRLLLVEDDVAISEMVQTYFTNEGFTVVPAFTGQEAIQRFADDTYDLVLLDLMLPELNGMDFLLTLRKTSYVPVIILSAKDSESDKAVGLGFGADDYITKPFSMIELLARVKAAIRRTTQYKKATLPDVPAIVRIHEIEMDLHSFIVKKKDQVIHLTSKEWKLLKLFVENPKKVMTKEQIYYSVWEDHYYGDNHVINVHISRLREKIEDDPAKPMYIKTVWGIGYKLGDVK</sequence>
<dbReference type="InterPro" id="IPR016032">
    <property type="entry name" value="Sig_transdc_resp-reg_C-effctor"/>
</dbReference>
<dbReference type="InterPro" id="IPR036388">
    <property type="entry name" value="WH-like_DNA-bd_sf"/>
</dbReference>
<dbReference type="PATRIC" id="fig|1246626.3.peg.1765"/>
<dbReference type="STRING" id="1246626.BleG1_1772"/>
<dbReference type="InterPro" id="IPR039420">
    <property type="entry name" value="WalR-like"/>
</dbReference>
<protein>
    <submittedName>
        <fullName evidence="11">Transcriptional regulatory protein</fullName>
    </submittedName>
</protein>
<name>A0A060LX53_9BACI</name>
<keyword evidence="3" id="KW-0902">Two-component regulatory system</keyword>
<dbReference type="SMART" id="SM00862">
    <property type="entry name" value="Trans_reg_C"/>
    <property type="match status" value="1"/>
</dbReference>
<evidence type="ECO:0000313" key="12">
    <source>
        <dbReference type="Proteomes" id="UP000027142"/>
    </source>
</evidence>
<dbReference type="InterPro" id="IPR001867">
    <property type="entry name" value="OmpR/PhoB-type_DNA-bd"/>
</dbReference>
<evidence type="ECO:0000256" key="7">
    <source>
        <dbReference type="PROSITE-ProRule" id="PRU00169"/>
    </source>
</evidence>
<dbReference type="GO" id="GO:0006355">
    <property type="term" value="P:regulation of DNA-templated transcription"/>
    <property type="evidence" value="ECO:0007669"/>
    <property type="project" value="InterPro"/>
</dbReference>
<dbReference type="Proteomes" id="UP000027142">
    <property type="component" value="Chromosome"/>
</dbReference>
<dbReference type="SUPFAM" id="SSF52172">
    <property type="entry name" value="CheY-like"/>
    <property type="match status" value="1"/>
</dbReference>
<dbReference type="AlphaFoldDB" id="A0A060LX53"/>
<gene>
    <name evidence="11" type="ORF">BleG1_1772</name>
</gene>
<evidence type="ECO:0000259" key="9">
    <source>
        <dbReference type="PROSITE" id="PS50110"/>
    </source>
</evidence>
<dbReference type="CDD" id="cd17574">
    <property type="entry name" value="REC_OmpR"/>
    <property type="match status" value="1"/>
</dbReference>
<feature type="modified residue" description="4-aspartylphosphate" evidence="7">
    <location>
        <position position="66"/>
    </location>
</feature>
<dbReference type="GO" id="GO:0000976">
    <property type="term" value="F:transcription cis-regulatory region binding"/>
    <property type="evidence" value="ECO:0007669"/>
    <property type="project" value="TreeGrafter"/>
</dbReference>
<proteinExistence type="predicted"/>
<comment type="subcellular location">
    <subcellularLocation>
        <location evidence="1">Cytoplasm</location>
    </subcellularLocation>
</comment>
<keyword evidence="5 8" id="KW-0238">DNA-binding</keyword>
<dbReference type="InterPro" id="IPR011006">
    <property type="entry name" value="CheY-like_superfamily"/>
</dbReference>
<dbReference type="KEGG" id="ble:BleG1_1772"/>
<keyword evidence="6" id="KW-0804">Transcription</keyword>
<dbReference type="PROSITE" id="PS51755">
    <property type="entry name" value="OMPR_PHOB"/>
    <property type="match status" value="1"/>
</dbReference>
<feature type="domain" description="Response regulatory" evidence="9">
    <location>
        <begin position="17"/>
        <end position="130"/>
    </location>
</feature>
<evidence type="ECO:0000256" key="2">
    <source>
        <dbReference type="ARBA" id="ARBA00022553"/>
    </source>
</evidence>
<evidence type="ECO:0000256" key="6">
    <source>
        <dbReference type="ARBA" id="ARBA00023163"/>
    </source>
</evidence>
<evidence type="ECO:0000256" key="1">
    <source>
        <dbReference type="ARBA" id="ARBA00004496"/>
    </source>
</evidence>
<dbReference type="HOGENOM" id="CLU_000445_30_4_9"/>
<reference evidence="11 12" key="1">
    <citation type="journal article" date="2014" name="Gene">
        <title>A comparative genomic analysis of the alkalitolerant soil bacterium Bacillus lehensis G1.</title>
        <authorList>
            <person name="Noor Y.M."/>
            <person name="Samsulrizal N.H."/>
            <person name="Jema'on N.A."/>
            <person name="Low K.O."/>
            <person name="Ramli A.N."/>
            <person name="Alias N.I."/>
            <person name="Damis S.I."/>
            <person name="Fuzi S.F."/>
            <person name="Isa M.N."/>
            <person name="Murad A.M."/>
            <person name="Raih M.F."/>
            <person name="Bakar F.D."/>
            <person name="Najimudin N."/>
            <person name="Mahadi N.M."/>
            <person name="Illias R.M."/>
        </authorList>
    </citation>
    <scope>NUCLEOTIDE SEQUENCE [LARGE SCALE GENOMIC DNA]</scope>
    <source>
        <strain evidence="11 12">G1</strain>
    </source>
</reference>
<keyword evidence="4" id="KW-0805">Transcription regulation</keyword>
<dbReference type="FunFam" id="3.40.50.2300:FF:000001">
    <property type="entry name" value="DNA-binding response regulator PhoB"/>
    <property type="match status" value="1"/>
</dbReference>
<dbReference type="GO" id="GO:0032993">
    <property type="term" value="C:protein-DNA complex"/>
    <property type="evidence" value="ECO:0007669"/>
    <property type="project" value="TreeGrafter"/>
</dbReference>
<evidence type="ECO:0000256" key="8">
    <source>
        <dbReference type="PROSITE-ProRule" id="PRU01091"/>
    </source>
</evidence>
<evidence type="ECO:0000259" key="10">
    <source>
        <dbReference type="PROSITE" id="PS51755"/>
    </source>
</evidence>
<evidence type="ECO:0000256" key="5">
    <source>
        <dbReference type="ARBA" id="ARBA00023125"/>
    </source>
</evidence>
<dbReference type="Gene3D" id="6.10.250.690">
    <property type="match status" value="1"/>
</dbReference>
<feature type="domain" description="OmpR/PhoB-type" evidence="10">
    <location>
        <begin position="145"/>
        <end position="244"/>
    </location>
</feature>
<feature type="DNA-binding region" description="OmpR/PhoB-type" evidence="8">
    <location>
        <begin position="145"/>
        <end position="244"/>
    </location>
</feature>
<organism evidence="11 12">
    <name type="scientific">Shouchella lehensis G1</name>
    <dbReference type="NCBI Taxonomy" id="1246626"/>
    <lineage>
        <taxon>Bacteria</taxon>
        <taxon>Bacillati</taxon>
        <taxon>Bacillota</taxon>
        <taxon>Bacilli</taxon>
        <taxon>Bacillales</taxon>
        <taxon>Bacillaceae</taxon>
        <taxon>Shouchella</taxon>
    </lineage>
</organism>
<dbReference type="PROSITE" id="PS50110">
    <property type="entry name" value="RESPONSE_REGULATORY"/>
    <property type="match status" value="1"/>
</dbReference>
<dbReference type="SMART" id="SM00448">
    <property type="entry name" value="REC"/>
    <property type="match status" value="1"/>
</dbReference>
<accession>A0A060LX53</accession>
<dbReference type="PANTHER" id="PTHR48111:SF26">
    <property type="entry name" value="STAGE 0 SPORULATION PROTEIN A HOMOLOG"/>
    <property type="match status" value="1"/>
</dbReference>
<dbReference type="GO" id="GO:0005829">
    <property type="term" value="C:cytosol"/>
    <property type="evidence" value="ECO:0007669"/>
    <property type="project" value="TreeGrafter"/>
</dbReference>
<dbReference type="Pfam" id="PF00072">
    <property type="entry name" value="Response_reg"/>
    <property type="match status" value="1"/>
</dbReference>